<proteinExistence type="predicted"/>
<dbReference type="RefSeq" id="WP_345666296.1">
    <property type="nucleotide sequence ID" value="NZ_BAABET010000019.1"/>
</dbReference>
<gene>
    <name evidence="1" type="ORF">GCM10023086_75470</name>
</gene>
<evidence type="ECO:0000313" key="1">
    <source>
        <dbReference type="EMBL" id="GAA4340119.1"/>
    </source>
</evidence>
<protein>
    <submittedName>
        <fullName evidence="1">Uncharacterized protein</fullName>
    </submittedName>
</protein>
<keyword evidence="2" id="KW-1185">Reference proteome</keyword>
<organism evidence="1 2">
    <name type="scientific">Streptomyces venetus</name>
    <dbReference type="NCBI Taxonomy" id="1701086"/>
    <lineage>
        <taxon>Bacteria</taxon>
        <taxon>Bacillati</taxon>
        <taxon>Actinomycetota</taxon>
        <taxon>Actinomycetes</taxon>
        <taxon>Kitasatosporales</taxon>
        <taxon>Streptomycetaceae</taxon>
        <taxon>Streptomyces</taxon>
    </lineage>
</organism>
<dbReference type="EMBL" id="BAABET010000019">
    <property type="protein sequence ID" value="GAA4340119.1"/>
    <property type="molecule type" value="Genomic_DNA"/>
</dbReference>
<accession>A0ABP8HJD5</accession>
<sequence length="48" mass="5635">MRARVESTREERARHSLTPYQLHLLRVPVLRLALDVQRGGRRSPLDLD</sequence>
<name>A0ABP8HJD5_9ACTN</name>
<comment type="caution">
    <text evidence="1">The sequence shown here is derived from an EMBL/GenBank/DDBJ whole genome shotgun (WGS) entry which is preliminary data.</text>
</comment>
<evidence type="ECO:0000313" key="2">
    <source>
        <dbReference type="Proteomes" id="UP001501115"/>
    </source>
</evidence>
<reference evidence="2" key="1">
    <citation type="journal article" date="2019" name="Int. J. Syst. Evol. Microbiol.">
        <title>The Global Catalogue of Microorganisms (GCM) 10K type strain sequencing project: providing services to taxonomists for standard genome sequencing and annotation.</title>
        <authorList>
            <consortium name="The Broad Institute Genomics Platform"/>
            <consortium name="The Broad Institute Genome Sequencing Center for Infectious Disease"/>
            <person name="Wu L."/>
            <person name="Ma J."/>
        </authorList>
    </citation>
    <scope>NUCLEOTIDE SEQUENCE [LARGE SCALE GENOMIC DNA]</scope>
    <source>
        <strain evidence="2">JCM 31290</strain>
    </source>
</reference>
<dbReference type="Proteomes" id="UP001501115">
    <property type="component" value="Unassembled WGS sequence"/>
</dbReference>